<reference evidence="2 3" key="1">
    <citation type="submission" date="2020-05" db="EMBL/GenBank/DDBJ databases">
        <authorList>
            <person name="Campoy J."/>
            <person name="Schneeberger K."/>
            <person name="Spophaly S."/>
        </authorList>
    </citation>
    <scope>NUCLEOTIDE SEQUENCE [LARGE SCALE GENOMIC DNA]</scope>
    <source>
        <strain evidence="2">PruArmRojPasFocal</strain>
    </source>
</reference>
<proteinExistence type="predicted"/>
<feature type="compositionally biased region" description="Basic residues" evidence="1">
    <location>
        <begin position="36"/>
        <end position="47"/>
    </location>
</feature>
<sequence length="89" mass="10083">MLKGLEEIKTNLFCGNQHVDRVVEQTNSATPIVTGVKRKATVGRPRNRLKDPLERKRQKTSTKASARRQITIQKQVHIDAFSQDQELGS</sequence>
<organism evidence="2 3">
    <name type="scientific">Prunus armeniaca</name>
    <name type="common">Apricot</name>
    <name type="synonym">Armeniaca vulgaris</name>
    <dbReference type="NCBI Taxonomy" id="36596"/>
    <lineage>
        <taxon>Eukaryota</taxon>
        <taxon>Viridiplantae</taxon>
        <taxon>Streptophyta</taxon>
        <taxon>Embryophyta</taxon>
        <taxon>Tracheophyta</taxon>
        <taxon>Spermatophyta</taxon>
        <taxon>Magnoliopsida</taxon>
        <taxon>eudicotyledons</taxon>
        <taxon>Gunneridae</taxon>
        <taxon>Pentapetalae</taxon>
        <taxon>rosids</taxon>
        <taxon>fabids</taxon>
        <taxon>Rosales</taxon>
        <taxon>Rosaceae</taxon>
        <taxon>Amygdaloideae</taxon>
        <taxon>Amygdaleae</taxon>
        <taxon>Prunus</taxon>
    </lineage>
</organism>
<accession>A0A6J5TJ81</accession>
<dbReference type="EMBL" id="CAEKDK010000001">
    <property type="protein sequence ID" value="CAB4263996.1"/>
    <property type="molecule type" value="Genomic_DNA"/>
</dbReference>
<evidence type="ECO:0000313" key="2">
    <source>
        <dbReference type="EMBL" id="CAB4263996.1"/>
    </source>
</evidence>
<evidence type="ECO:0000256" key="1">
    <source>
        <dbReference type="SAM" id="MobiDB-lite"/>
    </source>
</evidence>
<name>A0A6J5TJ81_PRUAR</name>
<dbReference type="Proteomes" id="UP000507222">
    <property type="component" value="Unassembled WGS sequence"/>
</dbReference>
<dbReference type="AlphaFoldDB" id="A0A6J5TJ81"/>
<feature type="region of interest" description="Disordered" evidence="1">
    <location>
        <begin position="36"/>
        <end position="69"/>
    </location>
</feature>
<evidence type="ECO:0000313" key="3">
    <source>
        <dbReference type="Proteomes" id="UP000507222"/>
    </source>
</evidence>
<gene>
    <name evidence="2" type="ORF">CURHAP_LOCUS5478</name>
</gene>
<protein>
    <submittedName>
        <fullName evidence="2">Uncharacterized protein</fullName>
    </submittedName>
</protein>